<dbReference type="InterPro" id="IPR011992">
    <property type="entry name" value="EF-hand-dom_pair"/>
</dbReference>
<proteinExistence type="predicted"/>
<keyword evidence="2" id="KW-0732">Signal</keyword>
<organism evidence="4 5">
    <name type="scientific">Pseudoxanthomonas wuyuanensis</name>
    <dbReference type="NCBI Taxonomy" id="1073196"/>
    <lineage>
        <taxon>Bacteria</taxon>
        <taxon>Pseudomonadati</taxon>
        <taxon>Pseudomonadota</taxon>
        <taxon>Gammaproteobacteria</taxon>
        <taxon>Lysobacterales</taxon>
        <taxon>Lysobacteraceae</taxon>
        <taxon>Pseudoxanthomonas</taxon>
    </lineage>
</organism>
<dbReference type="PROSITE" id="PS00018">
    <property type="entry name" value="EF_HAND_1"/>
    <property type="match status" value="4"/>
</dbReference>
<feature type="region of interest" description="Disordered" evidence="1">
    <location>
        <begin position="258"/>
        <end position="294"/>
    </location>
</feature>
<feature type="signal peptide" evidence="2">
    <location>
        <begin position="1"/>
        <end position="21"/>
    </location>
</feature>
<dbReference type="Pfam" id="PF13202">
    <property type="entry name" value="EF-hand_5"/>
    <property type="match status" value="3"/>
</dbReference>
<protein>
    <submittedName>
        <fullName evidence="4">EF hand</fullName>
    </submittedName>
</protein>
<dbReference type="OrthoDB" id="6706523at2"/>
<feature type="domain" description="EF-hand" evidence="3">
    <location>
        <begin position="33"/>
        <end position="68"/>
    </location>
</feature>
<gene>
    <name evidence="4" type="ORF">SAMN06296416_1025</name>
</gene>
<dbReference type="InterPro" id="IPR018247">
    <property type="entry name" value="EF_Hand_1_Ca_BS"/>
</dbReference>
<feature type="domain" description="EF-hand" evidence="3">
    <location>
        <begin position="100"/>
        <end position="135"/>
    </location>
</feature>
<dbReference type="RefSeq" id="WP_097120811.1">
    <property type="nucleotide sequence ID" value="NZ_OCND01000002.1"/>
</dbReference>
<feature type="chain" id="PRO_5012470846" evidence="2">
    <location>
        <begin position="22"/>
        <end position="294"/>
    </location>
</feature>
<feature type="domain" description="EF-hand" evidence="3">
    <location>
        <begin position="224"/>
        <end position="259"/>
    </location>
</feature>
<dbReference type="Pfam" id="PF13499">
    <property type="entry name" value="EF-hand_7"/>
    <property type="match status" value="1"/>
</dbReference>
<dbReference type="Gene3D" id="1.10.238.10">
    <property type="entry name" value="EF-hand"/>
    <property type="match status" value="3"/>
</dbReference>
<accession>A0A286D1V8</accession>
<dbReference type="InterPro" id="IPR002048">
    <property type="entry name" value="EF_hand_dom"/>
</dbReference>
<dbReference type="SUPFAM" id="SSF47473">
    <property type="entry name" value="EF-hand"/>
    <property type="match status" value="2"/>
</dbReference>
<dbReference type="PANTHER" id="PTHR10827">
    <property type="entry name" value="RETICULOCALBIN"/>
    <property type="match status" value="1"/>
</dbReference>
<sequence>MKKHLLGMALGTLLAAAPAMAQQAQPNRTRGPQAEPAAAAFLEQFDSDRDGAVSWEQFVQFRKQRYADTDENGDGTVDTEEYASEHLVRLDRRLETARQGQVEQTRVRFKALDKDGDGLISRAEYDASGERAFAHFEKSAGQAEPSRTQRRSPLNMPSTHSRTGMLEIYDADGDGKVTRAEYDRGRDDAFARTDTDGDGRLDADEYLAEFEDRLDRRIASTRESSTQQAHVRFKAIDSDHNGRMTWDEYAASGKRVFERADGNGDGIVDARDPAPSQSHGRTSSAAPPRGSDAR</sequence>
<feature type="compositionally biased region" description="Basic and acidic residues" evidence="1">
    <location>
        <begin position="258"/>
        <end position="272"/>
    </location>
</feature>
<evidence type="ECO:0000259" key="3">
    <source>
        <dbReference type="PROSITE" id="PS50222"/>
    </source>
</evidence>
<feature type="domain" description="EF-hand" evidence="3">
    <location>
        <begin position="181"/>
        <end position="216"/>
    </location>
</feature>
<dbReference type="EMBL" id="OCND01000002">
    <property type="protein sequence ID" value="SOD52635.1"/>
    <property type="molecule type" value="Genomic_DNA"/>
</dbReference>
<dbReference type="Proteomes" id="UP000219374">
    <property type="component" value="Unassembled WGS sequence"/>
</dbReference>
<feature type="region of interest" description="Disordered" evidence="1">
    <location>
        <begin position="136"/>
        <end position="172"/>
    </location>
</feature>
<name>A0A286D1V8_9GAMM</name>
<evidence type="ECO:0000256" key="1">
    <source>
        <dbReference type="SAM" id="MobiDB-lite"/>
    </source>
</evidence>
<reference evidence="4 5" key="1">
    <citation type="submission" date="2017-09" db="EMBL/GenBank/DDBJ databases">
        <authorList>
            <person name="Ehlers B."/>
            <person name="Leendertz F.H."/>
        </authorList>
    </citation>
    <scope>NUCLEOTIDE SEQUENCE [LARGE SCALE GENOMIC DNA]</scope>
    <source>
        <strain evidence="4 5">CGMCC 1.10978</strain>
    </source>
</reference>
<dbReference type="PANTHER" id="PTHR10827:SF85">
    <property type="entry name" value="CALCIUM-BINDING PROTEIN"/>
    <property type="match status" value="1"/>
</dbReference>
<feature type="compositionally biased region" description="Polar residues" evidence="1">
    <location>
        <begin position="275"/>
        <end position="285"/>
    </location>
</feature>
<dbReference type="AlphaFoldDB" id="A0A286D1V8"/>
<dbReference type="GO" id="GO:0005509">
    <property type="term" value="F:calcium ion binding"/>
    <property type="evidence" value="ECO:0007669"/>
    <property type="project" value="InterPro"/>
</dbReference>
<evidence type="ECO:0000256" key="2">
    <source>
        <dbReference type="SAM" id="SignalP"/>
    </source>
</evidence>
<keyword evidence="5" id="KW-1185">Reference proteome</keyword>
<feature type="compositionally biased region" description="Polar residues" evidence="1">
    <location>
        <begin position="151"/>
        <end position="162"/>
    </location>
</feature>
<dbReference type="PROSITE" id="PS50222">
    <property type="entry name" value="EF_HAND_2"/>
    <property type="match status" value="4"/>
</dbReference>
<evidence type="ECO:0000313" key="5">
    <source>
        <dbReference type="Proteomes" id="UP000219374"/>
    </source>
</evidence>
<evidence type="ECO:0000313" key="4">
    <source>
        <dbReference type="EMBL" id="SOD52635.1"/>
    </source>
</evidence>